<dbReference type="InterPro" id="IPR027417">
    <property type="entry name" value="P-loop_NTPase"/>
</dbReference>
<dbReference type="HOGENOM" id="CLU_354370_0_0_1"/>
<organism evidence="3 4">
    <name type="scientific">Nematostella vectensis</name>
    <name type="common">Starlet sea anemone</name>
    <dbReference type="NCBI Taxonomy" id="45351"/>
    <lineage>
        <taxon>Eukaryota</taxon>
        <taxon>Metazoa</taxon>
        <taxon>Cnidaria</taxon>
        <taxon>Anthozoa</taxon>
        <taxon>Hexacorallia</taxon>
        <taxon>Actiniaria</taxon>
        <taxon>Edwardsiidae</taxon>
        <taxon>Nematostella</taxon>
    </lineage>
</organism>
<dbReference type="SMART" id="SM00382">
    <property type="entry name" value="AAA"/>
    <property type="match status" value="2"/>
</dbReference>
<reference evidence="3 4" key="1">
    <citation type="journal article" date="2007" name="Science">
        <title>Sea anemone genome reveals ancestral eumetazoan gene repertoire and genomic organization.</title>
        <authorList>
            <person name="Putnam N.H."/>
            <person name="Srivastava M."/>
            <person name="Hellsten U."/>
            <person name="Dirks B."/>
            <person name="Chapman J."/>
            <person name="Salamov A."/>
            <person name="Terry A."/>
            <person name="Shapiro H."/>
            <person name="Lindquist E."/>
            <person name="Kapitonov V.V."/>
            <person name="Jurka J."/>
            <person name="Genikhovich G."/>
            <person name="Grigoriev I.V."/>
            <person name="Lucas S.M."/>
            <person name="Steele R.E."/>
            <person name="Finnerty J.R."/>
            <person name="Technau U."/>
            <person name="Martindale M.Q."/>
            <person name="Rokhsar D.S."/>
        </authorList>
    </citation>
    <scope>NUCLEOTIDE SEQUENCE [LARGE SCALE GENOMIC DNA]</scope>
    <source>
        <strain evidence="4">CH2 X CH6</strain>
    </source>
</reference>
<dbReference type="GO" id="GO:0045505">
    <property type="term" value="F:dynein intermediate chain binding"/>
    <property type="evidence" value="ECO:0007669"/>
    <property type="project" value="InterPro"/>
</dbReference>
<dbReference type="Pfam" id="PF12775">
    <property type="entry name" value="AAA_7"/>
    <property type="match status" value="2"/>
</dbReference>
<name>A7RGC1_NEMVE</name>
<dbReference type="SUPFAM" id="SSF52540">
    <property type="entry name" value="P-loop containing nucleoside triphosphate hydrolases"/>
    <property type="match status" value="2"/>
</dbReference>
<dbReference type="PANTHER" id="PTHR45703:SF36">
    <property type="entry name" value="DYNEIN HEAVY CHAIN, CYTOPLASMIC"/>
    <property type="match status" value="1"/>
</dbReference>
<dbReference type="InterPro" id="IPR026983">
    <property type="entry name" value="DHC"/>
</dbReference>
<dbReference type="GO" id="GO:0005524">
    <property type="term" value="F:ATP binding"/>
    <property type="evidence" value="ECO:0007669"/>
    <property type="project" value="InterPro"/>
</dbReference>
<dbReference type="eggNOG" id="KOG3595">
    <property type="taxonomic scope" value="Eukaryota"/>
</dbReference>
<dbReference type="PANTHER" id="PTHR45703">
    <property type="entry name" value="DYNEIN HEAVY CHAIN"/>
    <property type="match status" value="1"/>
</dbReference>
<evidence type="ECO:0000313" key="3">
    <source>
        <dbReference type="EMBL" id="EDO49396.1"/>
    </source>
</evidence>
<dbReference type="InterPro" id="IPR003593">
    <property type="entry name" value="AAA+_ATPase"/>
</dbReference>
<dbReference type="OMA" id="HERYITL"/>
<feature type="domain" description="AAA+ ATPase" evidence="2">
    <location>
        <begin position="549"/>
        <end position="716"/>
    </location>
</feature>
<evidence type="ECO:0000259" key="2">
    <source>
        <dbReference type="SMART" id="SM00382"/>
    </source>
</evidence>
<dbReference type="InterPro" id="IPR041466">
    <property type="entry name" value="Dynein_AAA5_ext"/>
</dbReference>
<dbReference type="Gene3D" id="3.40.50.300">
    <property type="entry name" value="P-loop containing nucleotide triphosphate hydrolases"/>
    <property type="match status" value="3"/>
</dbReference>
<evidence type="ECO:0000313" key="4">
    <source>
        <dbReference type="Proteomes" id="UP000001593"/>
    </source>
</evidence>
<dbReference type="InterPro" id="IPR025662">
    <property type="entry name" value="Sigma_54_int_dom_ATP-bd_1"/>
</dbReference>
<dbReference type="PROSITE" id="PS00675">
    <property type="entry name" value="SIGMA54_INTERACT_1"/>
    <property type="match status" value="1"/>
</dbReference>
<keyword evidence="4" id="KW-1185">Reference proteome</keyword>
<proteinExistence type="predicted"/>
<dbReference type="Proteomes" id="UP000001593">
    <property type="component" value="Unassembled WGS sequence"/>
</dbReference>
<dbReference type="EMBL" id="DS469509">
    <property type="protein sequence ID" value="EDO49396.1"/>
    <property type="molecule type" value="Genomic_DNA"/>
</dbReference>
<evidence type="ECO:0000256" key="1">
    <source>
        <dbReference type="SAM" id="MobiDB-lite"/>
    </source>
</evidence>
<dbReference type="GO" id="GO:0051959">
    <property type="term" value="F:dynein light intermediate chain binding"/>
    <property type="evidence" value="ECO:0007669"/>
    <property type="project" value="InterPro"/>
</dbReference>
<dbReference type="STRING" id="45351.A7RGC1"/>
<feature type="non-terminal residue" evidence="3">
    <location>
        <position position="793"/>
    </location>
</feature>
<feature type="domain" description="AAA+ ATPase" evidence="2">
    <location>
        <begin position="93"/>
        <end position="296"/>
    </location>
</feature>
<dbReference type="Gene3D" id="1.20.920.30">
    <property type="match status" value="1"/>
</dbReference>
<dbReference type="InterPro" id="IPR035699">
    <property type="entry name" value="AAA_6"/>
</dbReference>
<feature type="region of interest" description="Disordered" evidence="1">
    <location>
        <begin position="141"/>
        <end position="171"/>
    </location>
</feature>
<dbReference type="Pfam" id="PF17852">
    <property type="entry name" value="Dynein_AAA_lid"/>
    <property type="match status" value="1"/>
</dbReference>
<protein>
    <recommendedName>
        <fullName evidence="2">AAA+ ATPase domain-containing protein</fullName>
    </recommendedName>
</protein>
<dbReference type="GO" id="GO:0007018">
    <property type="term" value="P:microtubule-based movement"/>
    <property type="evidence" value="ECO:0007669"/>
    <property type="project" value="InterPro"/>
</dbReference>
<gene>
    <name evidence="3" type="ORF">NEMVEDRAFT_v1g80374</name>
</gene>
<accession>A7RGC1</accession>
<feature type="non-terminal residue" evidence="3">
    <location>
        <position position="1"/>
    </location>
</feature>
<dbReference type="AlphaFoldDB" id="A7RGC1"/>
<dbReference type="PhylomeDB" id="A7RGC1"/>
<dbReference type="InParanoid" id="A7RGC1"/>
<dbReference type="Pfam" id="PF12774">
    <property type="entry name" value="AAA_6"/>
    <property type="match status" value="1"/>
</dbReference>
<dbReference type="GO" id="GO:0030286">
    <property type="term" value="C:dynein complex"/>
    <property type="evidence" value="ECO:0007669"/>
    <property type="project" value="InterPro"/>
</dbReference>
<sequence length="793" mass="88328">GNVVFYGELVSVSSLYGCFLTMSPQHTSLTTIPGNMKSLMRPVAMMLPDSLPVVEVWMTCRGFTEAKSLSMKINTFFKMISDQALQLHKVLQSNKNVVVLGDAGSGKTTLLHALSGSVNRYEKYSRGFAIHLHNQQCVQTSRGRRTIDKRSSALSPRSDPKQESNQQDKNSCSWPRLELKVVFPKAFTQQELFGYRDEESGLWQDGLISRYFRDSTLTSNTMTELLASNTEETHRTLRGMGGAGHVEKWLVFDGEMDQLWMENMSTVLDSTRTLCLGNGESIAMPANLSVLFESSDLTHAAPSLVTRCAVVHCPDSIVGWKSVFRTWIKSAHSKWDISNRGLGIISCLMDHMVDSTLSFLSTNCRSVLTADYGVASQLSHPSSGIHEVQTLIRYMSAIFDRHILRDDEDIQVSAKHLVWSLRGQLHRKGRISVAGSTSSRQSSGITASDTGKVISTFAFAFIWAFGGHLHERYITLFDSHARELLSSGPYPAIVPSEGLVYDYHLDFSKGLLVPWAEKPGSQVKTLATSYTIVPELDRYLHLLDLMIFDGYPVLLVGQSGTGKSALIQNMVSPRYPYSRIFMAASLSSRLFQEAIEAKLVVLRQRENAHLHARQAASDSPSRHLPAIKSRNQLFFLDDLHYATTDRTGSQPPLELLRQLLSQGSLYDQDCHHYKAVQNIQFIATAAPPSGVSTGGGIASHPLSPRLTRLMTVVSFLPLGRDTLEVIYSNVFRAWLEEFPAYSLTHHSAIAKVMAGAAVEMFSRLRDEFRRSPCHPHFVFTQHDLTRIAQGTSL</sequence>